<dbReference type="AlphaFoldDB" id="A0A5C5V4Z2"/>
<accession>A0A5C5V4Z2</accession>
<evidence type="ECO:0000313" key="2">
    <source>
        <dbReference type="EMBL" id="TWT32795.1"/>
    </source>
</evidence>
<keyword evidence="1" id="KW-0472">Membrane</keyword>
<keyword evidence="1" id="KW-0812">Transmembrane</keyword>
<protein>
    <submittedName>
        <fullName evidence="2">Uncharacterized protein</fullName>
    </submittedName>
</protein>
<dbReference type="EMBL" id="SJPF01000003">
    <property type="protein sequence ID" value="TWT32795.1"/>
    <property type="molecule type" value="Genomic_DNA"/>
</dbReference>
<keyword evidence="1" id="KW-1133">Transmembrane helix</keyword>
<evidence type="ECO:0000256" key="1">
    <source>
        <dbReference type="SAM" id="Phobius"/>
    </source>
</evidence>
<proteinExistence type="predicted"/>
<dbReference type="Proteomes" id="UP000318878">
    <property type="component" value="Unassembled WGS sequence"/>
</dbReference>
<keyword evidence="3" id="KW-1185">Reference proteome</keyword>
<organism evidence="2 3">
    <name type="scientific">Blastopirellula retiformator</name>
    <dbReference type="NCBI Taxonomy" id="2527970"/>
    <lineage>
        <taxon>Bacteria</taxon>
        <taxon>Pseudomonadati</taxon>
        <taxon>Planctomycetota</taxon>
        <taxon>Planctomycetia</taxon>
        <taxon>Pirellulales</taxon>
        <taxon>Pirellulaceae</taxon>
        <taxon>Blastopirellula</taxon>
    </lineage>
</organism>
<name>A0A5C5V4Z2_9BACT</name>
<gene>
    <name evidence="2" type="ORF">Enr8_26010</name>
</gene>
<feature type="transmembrane region" description="Helical" evidence="1">
    <location>
        <begin position="6"/>
        <end position="27"/>
    </location>
</feature>
<comment type="caution">
    <text evidence="2">The sequence shown here is derived from an EMBL/GenBank/DDBJ whole genome shotgun (WGS) entry which is preliminary data.</text>
</comment>
<reference evidence="2 3" key="1">
    <citation type="submission" date="2019-02" db="EMBL/GenBank/DDBJ databases">
        <title>Deep-cultivation of Planctomycetes and their phenomic and genomic characterization uncovers novel biology.</title>
        <authorList>
            <person name="Wiegand S."/>
            <person name="Jogler M."/>
            <person name="Boedeker C."/>
            <person name="Pinto D."/>
            <person name="Vollmers J."/>
            <person name="Rivas-Marin E."/>
            <person name="Kohn T."/>
            <person name="Peeters S.H."/>
            <person name="Heuer A."/>
            <person name="Rast P."/>
            <person name="Oberbeckmann S."/>
            <person name="Bunk B."/>
            <person name="Jeske O."/>
            <person name="Meyerdierks A."/>
            <person name="Storesund J.E."/>
            <person name="Kallscheuer N."/>
            <person name="Luecker S."/>
            <person name="Lage O.M."/>
            <person name="Pohl T."/>
            <person name="Merkel B.J."/>
            <person name="Hornburger P."/>
            <person name="Mueller R.-W."/>
            <person name="Bruemmer F."/>
            <person name="Labrenz M."/>
            <person name="Spormann A.M."/>
            <person name="Op Den Camp H."/>
            <person name="Overmann J."/>
            <person name="Amann R."/>
            <person name="Jetten M.S.M."/>
            <person name="Mascher T."/>
            <person name="Medema M.H."/>
            <person name="Devos D.P."/>
            <person name="Kaster A.-K."/>
            <person name="Ovreas L."/>
            <person name="Rohde M."/>
            <person name="Galperin M.Y."/>
            <person name="Jogler C."/>
        </authorList>
    </citation>
    <scope>NUCLEOTIDE SEQUENCE [LARGE SCALE GENOMIC DNA]</scope>
    <source>
        <strain evidence="2 3">Enr8</strain>
    </source>
</reference>
<sequence>MFWTSVCLVVFGFYLLMCLATVLYWAVLSISGGVRRKPDASLTCRVHKASRPGAREETCQAE</sequence>
<evidence type="ECO:0000313" key="3">
    <source>
        <dbReference type="Proteomes" id="UP000318878"/>
    </source>
</evidence>